<organism evidence="11 12">
    <name type="scientific">Brotonthovivens ammoniilytica</name>
    <dbReference type="NCBI Taxonomy" id="2981725"/>
    <lineage>
        <taxon>Bacteria</taxon>
        <taxon>Bacillati</taxon>
        <taxon>Bacillota</taxon>
        <taxon>Clostridia</taxon>
        <taxon>Lachnospirales</taxon>
        <taxon>Lachnospiraceae</taxon>
        <taxon>Brotonthovivens</taxon>
    </lineage>
</organism>
<feature type="transmembrane region" description="Helical" evidence="10">
    <location>
        <begin position="363"/>
        <end position="384"/>
    </location>
</feature>
<dbReference type="Pfam" id="PF01554">
    <property type="entry name" value="MatE"/>
    <property type="match status" value="2"/>
</dbReference>
<protein>
    <recommendedName>
        <fullName evidence="3">Multidrug export protein MepA</fullName>
    </recommendedName>
</protein>
<gene>
    <name evidence="11" type="ORF">OCV88_11535</name>
</gene>
<keyword evidence="4" id="KW-0813">Transport</keyword>
<evidence type="ECO:0000313" key="12">
    <source>
        <dbReference type="Proteomes" id="UP001652442"/>
    </source>
</evidence>
<evidence type="ECO:0000256" key="10">
    <source>
        <dbReference type="SAM" id="Phobius"/>
    </source>
</evidence>
<dbReference type="InterPro" id="IPR045070">
    <property type="entry name" value="MATE_MepA-like"/>
</dbReference>
<comment type="subcellular location">
    <subcellularLocation>
        <location evidence="1">Cell membrane</location>
        <topology evidence="1">Multi-pass membrane protein</topology>
    </subcellularLocation>
</comment>
<feature type="transmembrane region" description="Helical" evidence="10">
    <location>
        <begin position="396"/>
        <end position="417"/>
    </location>
</feature>
<feature type="transmembrane region" description="Helical" evidence="10">
    <location>
        <begin position="12"/>
        <end position="33"/>
    </location>
</feature>
<reference evidence="11 12" key="1">
    <citation type="journal article" date="2021" name="ISME Commun">
        <title>Automated analysis of genomic sequences facilitates high-throughput and comprehensive description of bacteria.</title>
        <authorList>
            <person name="Hitch T.C.A."/>
        </authorList>
    </citation>
    <scope>NUCLEOTIDE SEQUENCE [LARGE SCALE GENOMIC DNA]</scope>
    <source>
        <strain evidence="11 12">Sanger_109</strain>
    </source>
</reference>
<comment type="caution">
    <text evidence="11">The sequence shown here is derived from an EMBL/GenBank/DDBJ whole genome shotgun (WGS) entry which is preliminary data.</text>
</comment>
<feature type="transmembrane region" description="Helical" evidence="10">
    <location>
        <begin position="167"/>
        <end position="190"/>
    </location>
</feature>
<dbReference type="Proteomes" id="UP001652442">
    <property type="component" value="Unassembled WGS sequence"/>
</dbReference>
<feature type="transmembrane region" description="Helical" evidence="10">
    <location>
        <begin position="320"/>
        <end position="343"/>
    </location>
</feature>
<evidence type="ECO:0000256" key="3">
    <source>
        <dbReference type="ARBA" id="ARBA00022106"/>
    </source>
</evidence>
<evidence type="ECO:0000256" key="4">
    <source>
        <dbReference type="ARBA" id="ARBA00022448"/>
    </source>
</evidence>
<feature type="transmembrane region" description="Helical" evidence="10">
    <location>
        <begin position="196"/>
        <end position="216"/>
    </location>
</feature>
<dbReference type="PANTHER" id="PTHR43823">
    <property type="entry name" value="SPORULATION PROTEIN YKVU"/>
    <property type="match status" value="1"/>
</dbReference>
<keyword evidence="6 10" id="KW-0812">Transmembrane</keyword>
<dbReference type="NCBIfam" id="TIGR00797">
    <property type="entry name" value="matE"/>
    <property type="match status" value="1"/>
</dbReference>
<evidence type="ECO:0000256" key="9">
    <source>
        <dbReference type="ARBA" id="ARBA00023251"/>
    </source>
</evidence>
<accession>A0ABT2TL83</accession>
<feature type="transmembrane region" description="Helical" evidence="10">
    <location>
        <begin position="237"/>
        <end position="257"/>
    </location>
</feature>
<dbReference type="InterPro" id="IPR002528">
    <property type="entry name" value="MATE_fam"/>
</dbReference>
<keyword evidence="9" id="KW-0046">Antibiotic resistance</keyword>
<keyword evidence="12" id="KW-1185">Reference proteome</keyword>
<evidence type="ECO:0000256" key="8">
    <source>
        <dbReference type="ARBA" id="ARBA00023136"/>
    </source>
</evidence>
<dbReference type="RefSeq" id="WP_158425618.1">
    <property type="nucleotide sequence ID" value="NZ_JAOQJQ010000004.1"/>
</dbReference>
<proteinExistence type="inferred from homology"/>
<evidence type="ECO:0000256" key="5">
    <source>
        <dbReference type="ARBA" id="ARBA00022475"/>
    </source>
</evidence>
<feature type="transmembrane region" description="Helical" evidence="10">
    <location>
        <begin position="53"/>
        <end position="73"/>
    </location>
</feature>
<feature type="transmembrane region" description="Helical" evidence="10">
    <location>
        <begin position="136"/>
        <end position="155"/>
    </location>
</feature>
<keyword evidence="7 10" id="KW-1133">Transmembrane helix</keyword>
<evidence type="ECO:0000256" key="2">
    <source>
        <dbReference type="ARBA" id="ARBA00008417"/>
    </source>
</evidence>
<dbReference type="InterPro" id="IPR048279">
    <property type="entry name" value="MdtK-like"/>
</dbReference>
<evidence type="ECO:0000313" key="11">
    <source>
        <dbReference type="EMBL" id="MCU6762964.1"/>
    </source>
</evidence>
<evidence type="ECO:0000256" key="6">
    <source>
        <dbReference type="ARBA" id="ARBA00022692"/>
    </source>
</evidence>
<dbReference type="EMBL" id="JAOQJQ010000004">
    <property type="protein sequence ID" value="MCU6762964.1"/>
    <property type="molecule type" value="Genomic_DNA"/>
</dbReference>
<keyword evidence="8 10" id="KW-0472">Membrane</keyword>
<evidence type="ECO:0000256" key="7">
    <source>
        <dbReference type="ARBA" id="ARBA00022989"/>
    </source>
</evidence>
<sequence>MRTESDFSKGSIVKILMRLAVPMTIAQLINVLYNVVDRMYLGRLKGASMNALTGVGVCLPVITMIIAFANLIGTGGTPLFSIERGRKNTEEASAILGNSFTLLLIFSGGLTVAGLLAREPLLWLLGASQETFPYAVQYLTIYLFGTVFVLISLGLNSFINAQGFGTIGLLTVLIGAGLNIVLDPLFIFVFRLEVRGAAIATVISQAAAALWTWRFLRGKKALIPLRIKDMKLQKRRVLKILSLGLSGFTLSVTNSVVQIVCNATLQVFGGDIYVGIMTIINSIREVISAPVLGLTNAGQPVLGFNYGAKAFSRVKKTIRILSLITIVYTLAAWAMVAGFPEIFINLFSSDTQVETLGRSAIHIYFFGFFMMAFQFCGQCTFTALGKSMRAVFFSIFRKIVIVVPLTLLLPGLFQMGVNGVFWAEPISNAIGGLACFITMLITVYFRLGKKDV</sequence>
<keyword evidence="5" id="KW-1003">Cell membrane</keyword>
<comment type="similarity">
    <text evidence="2">Belongs to the multi antimicrobial extrusion (MATE) (TC 2.A.66.1) family. MepA subfamily.</text>
</comment>
<feature type="transmembrane region" description="Helical" evidence="10">
    <location>
        <begin position="429"/>
        <end position="447"/>
    </location>
</feature>
<dbReference type="PIRSF" id="PIRSF006603">
    <property type="entry name" value="DinF"/>
    <property type="match status" value="1"/>
</dbReference>
<dbReference type="PANTHER" id="PTHR43823:SF3">
    <property type="entry name" value="MULTIDRUG EXPORT PROTEIN MEPA"/>
    <property type="match status" value="1"/>
</dbReference>
<dbReference type="InterPro" id="IPR051327">
    <property type="entry name" value="MATE_MepA_subfamily"/>
</dbReference>
<feature type="transmembrane region" description="Helical" evidence="10">
    <location>
        <begin position="94"/>
        <end position="116"/>
    </location>
</feature>
<evidence type="ECO:0000256" key="1">
    <source>
        <dbReference type="ARBA" id="ARBA00004651"/>
    </source>
</evidence>
<name>A0ABT2TL83_9FIRM</name>
<dbReference type="CDD" id="cd13143">
    <property type="entry name" value="MATE_MepA_like"/>
    <property type="match status" value="1"/>
</dbReference>